<feature type="domain" description="Aminoglycoside phosphotransferase" evidence="1">
    <location>
        <begin position="276"/>
        <end position="355"/>
    </location>
</feature>
<accession>A0A0D2NHA1</accession>
<sequence>MSERQFSLDLVGVEDPWIAVTVNLVALRDIVCQVLRVPASECGPPIRMNPKSEGQEQGYARVYSFQLQSRSVIARVVAPVRPLFKTEAEVAAMEYVRTKTSIPVPEVLSYCSESNNPVGAEWVLMEHVPGVTMGDGWSELNFPEKQRLALDIIDFYDQMYRLRADRCGSIYYSVDTKDDSGLQGAANGLPEATTRGPLRWAPLSSESLLLMKGLCSTSIAGRFKLGPLNEISILDYCLAVPPPSQTPTVFTSEEYVKLVAFNGIPTTRSAYDLPTREKCLELFQGLHRLYPTSTLFGPSADAVNLRFSHGDLHDKNVMIDPQSGRITGIIDWESAAFRPLWSDLRGIGWFDEERQRFIWDAYFDPLNFETDTHAYDATLRAFFRSQMYKRNPDLFYCFLGGIELRAILQAAADRPAPQGVSKDFLDRYYELGYWETGRRGPFPWDMSDWQRKWYDLAVLEWDRVDALKKAQELL</sequence>
<feature type="domain" description="Aminoglycoside phosphotransferase" evidence="1">
    <location>
        <begin position="61"/>
        <end position="185"/>
    </location>
</feature>
<dbReference type="OMA" id="VEDPWIA"/>
<dbReference type="SUPFAM" id="SSF56112">
    <property type="entry name" value="Protein kinase-like (PK-like)"/>
    <property type="match status" value="1"/>
</dbReference>
<proteinExistence type="predicted"/>
<dbReference type="InterPro" id="IPR011009">
    <property type="entry name" value="Kinase-like_dom_sf"/>
</dbReference>
<evidence type="ECO:0000313" key="2">
    <source>
        <dbReference type="EMBL" id="KJA18344.1"/>
    </source>
</evidence>
<keyword evidence="3" id="KW-1185">Reference proteome</keyword>
<dbReference type="InterPro" id="IPR002575">
    <property type="entry name" value="Aminoglycoside_PTrfase"/>
</dbReference>
<protein>
    <recommendedName>
        <fullName evidence="1">Aminoglycoside phosphotransferase domain-containing protein</fullName>
    </recommendedName>
</protein>
<name>A0A0D2NHA1_HYPSF</name>
<dbReference type="OrthoDB" id="10003767at2759"/>
<dbReference type="Gene3D" id="3.30.200.20">
    <property type="entry name" value="Phosphorylase Kinase, domain 1"/>
    <property type="match status" value="1"/>
</dbReference>
<dbReference type="PANTHER" id="PTHR21310:SF13">
    <property type="entry name" value="AMINOGLYCOSIDE PHOSPHOTRANSFERASE DOMAIN-CONTAINING PROTEIN"/>
    <property type="match status" value="1"/>
</dbReference>
<dbReference type="AlphaFoldDB" id="A0A0D2NHA1"/>
<gene>
    <name evidence="2" type="ORF">HYPSUDRAFT_69992</name>
</gene>
<dbReference type="Proteomes" id="UP000054270">
    <property type="component" value="Unassembled WGS sequence"/>
</dbReference>
<organism evidence="2 3">
    <name type="scientific">Hypholoma sublateritium (strain FD-334 SS-4)</name>
    <dbReference type="NCBI Taxonomy" id="945553"/>
    <lineage>
        <taxon>Eukaryota</taxon>
        <taxon>Fungi</taxon>
        <taxon>Dikarya</taxon>
        <taxon>Basidiomycota</taxon>
        <taxon>Agaricomycotina</taxon>
        <taxon>Agaricomycetes</taxon>
        <taxon>Agaricomycetidae</taxon>
        <taxon>Agaricales</taxon>
        <taxon>Agaricineae</taxon>
        <taxon>Strophariaceae</taxon>
        <taxon>Hypholoma</taxon>
    </lineage>
</organism>
<dbReference type="STRING" id="945553.A0A0D2NHA1"/>
<dbReference type="InterPro" id="IPR051678">
    <property type="entry name" value="AGP_Transferase"/>
</dbReference>
<evidence type="ECO:0000313" key="3">
    <source>
        <dbReference type="Proteomes" id="UP000054270"/>
    </source>
</evidence>
<reference evidence="3" key="1">
    <citation type="submission" date="2014-04" db="EMBL/GenBank/DDBJ databases">
        <title>Evolutionary Origins and Diversification of the Mycorrhizal Mutualists.</title>
        <authorList>
            <consortium name="DOE Joint Genome Institute"/>
            <consortium name="Mycorrhizal Genomics Consortium"/>
            <person name="Kohler A."/>
            <person name="Kuo A."/>
            <person name="Nagy L.G."/>
            <person name="Floudas D."/>
            <person name="Copeland A."/>
            <person name="Barry K.W."/>
            <person name="Cichocki N."/>
            <person name="Veneault-Fourrey C."/>
            <person name="LaButti K."/>
            <person name="Lindquist E.A."/>
            <person name="Lipzen A."/>
            <person name="Lundell T."/>
            <person name="Morin E."/>
            <person name="Murat C."/>
            <person name="Riley R."/>
            <person name="Ohm R."/>
            <person name="Sun H."/>
            <person name="Tunlid A."/>
            <person name="Henrissat B."/>
            <person name="Grigoriev I.V."/>
            <person name="Hibbett D.S."/>
            <person name="Martin F."/>
        </authorList>
    </citation>
    <scope>NUCLEOTIDE SEQUENCE [LARGE SCALE GENOMIC DNA]</scope>
    <source>
        <strain evidence="3">FD-334 SS-4</strain>
    </source>
</reference>
<dbReference type="EMBL" id="KN817590">
    <property type="protein sequence ID" value="KJA18344.1"/>
    <property type="molecule type" value="Genomic_DNA"/>
</dbReference>
<dbReference type="Pfam" id="PF01636">
    <property type="entry name" value="APH"/>
    <property type="match status" value="2"/>
</dbReference>
<dbReference type="Gene3D" id="3.90.1200.10">
    <property type="match status" value="1"/>
</dbReference>
<dbReference type="PANTHER" id="PTHR21310">
    <property type="entry name" value="AMINOGLYCOSIDE PHOSPHOTRANSFERASE-RELATED-RELATED"/>
    <property type="match status" value="1"/>
</dbReference>
<evidence type="ECO:0000259" key="1">
    <source>
        <dbReference type="Pfam" id="PF01636"/>
    </source>
</evidence>